<dbReference type="Pfam" id="PF20431">
    <property type="entry name" value="E_motif"/>
    <property type="match status" value="1"/>
</dbReference>
<evidence type="ECO:0000313" key="4">
    <source>
        <dbReference type="Proteomes" id="UP000001514"/>
    </source>
</evidence>
<keyword evidence="1" id="KW-0677">Repeat</keyword>
<dbReference type="SUPFAM" id="SSF48452">
    <property type="entry name" value="TPR-like"/>
    <property type="match status" value="1"/>
</dbReference>
<protein>
    <recommendedName>
        <fullName evidence="5">Pentacotripeptide-repeat region of PRORP domain-containing protein</fullName>
    </recommendedName>
</protein>
<dbReference type="Gramene" id="EFJ04918">
    <property type="protein sequence ID" value="EFJ04918"/>
    <property type="gene ID" value="SELMODRAFT_138059"/>
</dbReference>
<dbReference type="eggNOG" id="KOG4197">
    <property type="taxonomic scope" value="Eukaryota"/>
</dbReference>
<dbReference type="STRING" id="88036.D8TEK9"/>
<dbReference type="PANTHER" id="PTHR47926">
    <property type="entry name" value="PENTATRICOPEPTIDE REPEAT-CONTAINING PROTEIN"/>
    <property type="match status" value="1"/>
</dbReference>
<evidence type="ECO:0000313" key="3">
    <source>
        <dbReference type="EMBL" id="EFJ04918.1"/>
    </source>
</evidence>
<dbReference type="PANTHER" id="PTHR47926:SF533">
    <property type="entry name" value="DYW DOMAIN-CONTAINING PROTEIN"/>
    <property type="match status" value="1"/>
</dbReference>
<dbReference type="OrthoDB" id="185373at2759"/>
<reference evidence="3 4" key="1">
    <citation type="journal article" date="2011" name="Science">
        <title>The Selaginella genome identifies genetic changes associated with the evolution of vascular plants.</title>
        <authorList>
            <person name="Banks J.A."/>
            <person name="Nishiyama T."/>
            <person name="Hasebe M."/>
            <person name="Bowman J.L."/>
            <person name="Gribskov M."/>
            <person name="dePamphilis C."/>
            <person name="Albert V.A."/>
            <person name="Aono N."/>
            <person name="Aoyama T."/>
            <person name="Ambrose B.A."/>
            <person name="Ashton N.W."/>
            <person name="Axtell M.J."/>
            <person name="Barker E."/>
            <person name="Barker M.S."/>
            <person name="Bennetzen J.L."/>
            <person name="Bonawitz N.D."/>
            <person name="Chapple C."/>
            <person name="Cheng C."/>
            <person name="Correa L.G."/>
            <person name="Dacre M."/>
            <person name="DeBarry J."/>
            <person name="Dreyer I."/>
            <person name="Elias M."/>
            <person name="Engstrom E.M."/>
            <person name="Estelle M."/>
            <person name="Feng L."/>
            <person name="Finet C."/>
            <person name="Floyd S.K."/>
            <person name="Frommer W.B."/>
            <person name="Fujita T."/>
            <person name="Gramzow L."/>
            <person name="Gutensohn M."/>
            <person name="Harholt J."/>
            <person name="Hattori M."/>
            <person name="Heyl A."/>
            <person name="Hirai T."/>
            <person name="Hiwatashi Y."/>
            <person name="Ishikawa M."/>
            <person name="Iwata M."/>
            <person name="Karol K.G."/>
            <person name="Koehler B."/>
            <person name="Kolukisaoglu U."/>
            <person name="Kubo M."/>
            <person name="Kurata T."/>
            <person name="Lalonde S."/>
            <person name="Li K."/>
            <person name="Li Y."/>
            <person name="Litt A."/>
            <person name="Lyons E."/>
            <person name="Manning G."/>
            <person name="Maruyama T."/>
            <person name="Michael T.P."/>
            <person name="Mikami K."/>
            <person name="Miyazaki S."/>
            <person name="Morinaga S."/>
            <person name="Murata T."/>
            <person name="Mueller-Roeber B."/>
            <person name="Nelson D.R."/>
            <person name="Obara M."/>
            <person name="Oguri Y."/>
            <person name="Olmstead R.G."/>
            <person name="Onodera N."/>
            <person name="Petersen B.L."/>
            <person name="Pils B."/>
            <person name="Prigge M."/>
            <person name="Rensing S.A."/>
            <person name="Riano-Pachon D.M."/>
            <person name="Roberts A.W."/>
            <person name="Sato Y."/>
            <person name="Scheller H.V."/>
            <person name="Schulz B."/>
            <person name="Schulz C."/>
            <person name="Shakirov E.V."/>
            <person name="Shibagaki N."/>
            <person name="Shinohara N."/>
            <person name="Shippen D.E."/>
            <person name="Soerensen I."/>
            <person name="Sotooka R."/>
            <person name="Sugimoto N."/>
            <person name="Sugita M."/>
            <person name="Sumikawa N."/>
            <person name="Tanurdzic M."/>
            <person name="Theissen G."/>
            <person name="Ulvskov P."/>
            <person name="Wakazuki S."/>
            <person name="Weng J.K."/>
            <person name="Willats W.W."/>
            <person name="Wipf D."/>
            <person name="Wolf P.G."/>
            <person name="Yang L."/>
            <person name="Zimmer A.D."/>
            <person name="Zhu Q."/>
            <person name="Mitros T."/>
            <person name="Hellsten U."/>
            <person name="Loque D."/>
            <person name="Otillar R."/>
            <person name="Salamov A."/>
            <person name="Schmutz J."/>
            <person name="Shapiro H."/>
            <person name="Lindquist E."/>
            <person name="Lucas S."/>
            <person name="Rokhsar D."/>
            <person name="Grigoriev I.V."/>
        </authorList>
    </citation>
    <scope>NUCLEOTIDE SEQUENCE [LARGE SCALE GENOMIC DNA]</scope>
</reference>
<feature type="repeat" description="PPR" evidence="2">
    <location>
        <begin position="185"/>
        <end position="215"/>
    </location>
</feature>
<dbReference type="Pfam" id="PF13041">
    <property type="entry name" value="PPR_2"/>
    <property type="match status" value="1"/>
</dbReference>
<dbReference type="InParanoid" id="D8TEK9"/>
<dbReference type="Pfam" id="PF01535">
    <property type="entry name" value="PPR"/>
    <property type="match status" value="8"/>
</dbReference>
<feature type="repeat" description="PPR" evidence="2">
    <location>
        <begin position="61"/>
        <end position="91"/>
    </location>
</feature>
<dbReference type="HOGENOM" id="CLU_002706_30_5_1"/>
<evidence type="ECO:0000256" key="2">
    <source>
        <dbReference type="PROSITE-ProRule" id="PRU00708"/>
    </source>
</evidence>
<evidence type="ECO:0008006" key="5">
    <source>
        <dbReference type="Google" id="ProtNLM"/>
    </source>
</evidence>
<dbReference type="FunFam" id="1.25.40.10:FF:000090">
    <property type="entry name" value="Pentatricopeptide repeat-containing protein, chloroplastic"/>
    <property type="match status" value="1"/>
</dbReference>
<feature type="repeat" description="PPR" evidence="2">
    <location>
        <begin position="92"/>
        <end position="126"/>
    </location>
</feature>
<dbReference type="KEGG" id="smo:SELMODRAFT_138059"/>
<dbReference type="GO" id="GO:0009451">
    <property type="term" value="P:RNA modification"/>
    <property type="evidence" value="ECO:0007669"/>
    <property type="project" value="InterPro"/>
</dbReference>
<dbReference type="Proteomes" id="UP000001514">
    <property type="component" value="Unassembled WGS sequence"/>
</dbReference>
<sequence>MYGRCGSLSDARLVFDSIASKDRSIDLCNAMITTCSQNGDAAGAHTVFQSMPKSRKMRTDDLTASNSMIAAYGKAKSVADAKRLFDRMERRDEVTWTAVVAVYAQNGHSRDAKLLFDAMPRRGIIVATAMLGVCARGGQAHQVWDLFTEMEGRDVFSWGVLISVLSRHGRMQDARFVFDKMPLRSTVSWTTTITAYAKCGDLDEARRLFDAMPQPDVITWTSLMTAYAQGGLSREAVELFKLMDLEGVEADKYSFSIVLDACARLSDVAEGRRVHRTIAELGPMDVVVTNSLLNMYGKCGNMAEAVAAFEGVAATQRVVATWNALIAAYTENGWHESAFGAFRALNLDGVVQPNAITFIGIFTACSHTGKLEDARDYFLCMAPDFGVTPVADHYVCMSDLLGRVGRLVESEELISSMPFHPDPVAWLGLMGSCRTHLNADVAERAAEHVYVSDPGCPSPYILLSNIYAALGRTKDLLRIRRLMKMRGVKNNQALAYVQVKDRLVPFAVARWTKKFYKDHCSRSE</sequence>
<dbReference type="InterPro" id="IPR046960">
    <property type="entry name" value="PPR_At4g14850-like_plant"/>
</dbReference>
<dbReference type="PROSITE" id="PS51375">
    <property type="entry name" value="PPR"/>
    <property type="match status" value="5"/>
</dbReference>
<proteinExistence type="predicted"/>
<feature type="repeat" description="PPR" evidence="2">
    <location>
        <begin position="216"/>
        <end position="250"/>
    </location>
</feature>
<accession>D8TEK9</accession>
<dbReference type="InterPro" id="IPR046848">
    <property type="entry name" value="E_motif"/>
</dbReference>
<dbReference type="AlphaFoldDB" id="D8TEK9"/>
<dbReference type="InterPro" id="IPR002885">
    <property type="entry name" value="PPR_rpt"/>
</dbReference>
<evidence type="ECO:0000256" key="1">
    <source>
        <dbReference type="ARBA" id="ARBA00022737"/>
    </source>
</evidence>
<dbReference type="InterPro" id="IPR011990">
    <property type="entry name" value="TPR-like_helical_dom_sf"/>
</dbReference>
<dbReference type="GO" id="GO:0003723">
    <property type="term" value="F:RNA binding"/>
    <property type="evidence" value="ECO:0007669"/>
    <property type="project" value="InterPro"/>
</dbReference>
<name>D8TEK9_SELML</name>
<feature type="repeat" description="PPR" evidence="2">
    <location>
        <begin position="154"/>
        <end position="184"/>
    </location>
</feature>
<dbReference type="Gene3D" id="1.25.40.10">
    <property type="entry name" value="Tetratricopeptide repeat domain"/>
    <property type="match status" value="4"/>
</dbReference>
<dbReference type="NCBIfam" id="TIGR00756">
    <property type="entry name" value="PPR"/>
    <property type="match status" value="6"/>
</dbReference>
<organism evidence="4">
    <name type="scientific">Selaginella moellendorffii</name>
    <name type="common">Spikemoss</name>
    <dbReference type="NCBI Taxonomy" id="88036"/>
    <lineage>
        <taxon>Eukaryota</taxon>
        <taxon>Viridiplantae</taxon>
        <taxon>Streptophyta</taxon>
        <taxon>Embryophyta</taxon>
        <taxon>Tracheophyta</taxon>
        <taxon>Lycopodiopsida</taxon>
        <taxon>Selaginellales</taxon>
        <taxon>Selaginellaceae</taxon>
        <taxon>Selaginella</taxon>
    </lineage>
</organism>
<dbReference type="EMBL" id="GL377744">
    <property type="protein sequence ID" value="EFJ04918.1"/>
    <property type="molecule type" value="Genomic_DNA"/>
</dbReference>
<keyword evidence="4" id="KW-1185">Reference proteome</keyword>
<gene>
    <name evidence="3" type="ORF">SELMODRAFT_138059</name>
</gene>